<dbReference type="PROSITE" id="PS51318">
    <property type="entry name" value="TAT"/>
    <property type="match status" value="1"/>
</dbReference>
<dbReference type="Pfam" id="PF00496">
    <property type="entry name" value="SBP_bac_5"/>
    <property type="match status" value="1"/>
</dbReference>
<dbReference type="SUPFAM" id="SSF53850">
    <property type="entry name" value="Periplasmic binding protein-like II"/>
    <property type="match status" value="1"/>
</dbReference>
<dbReference type="InterPro" id="IPR006311">
    <property type="entry name" value="TAT_signal"/>
</dbReference>
<comment type="subcellular location">
    <subcellularLocation>
        <location evidence="1">Periplasm</location>
    </subcellularLocation>
</comment>
<dbReference type="InterPro" id="IPR000914">
    <property type="entry name" value="SBP_5_dom"/>
</dbReference>
<feature type="domain" description="Solute-binding protein family 5" evidence="4">
    <location>
        <begin position="76"/>
        <end position="432"/>
    </location>
</feature>
<dbReference type="EMBL" id="MDEO01000036">
    <property type="protein sequence ID" value="OCX12979.1"/>
    <property type="molecule type" value="Genomic_DNA"/>
</dbReference>
<organism evidence="5 6">
    <name type="scientific">Mesorhizobium hungaricum</name>
    <dbReference type="NCBI Taxonomy" id="1566387"/>
    <lineage>
        <taxon>Bacteria</taxon>
        <taxon>Pseudomonadati</taxon>
        <taxon>Pseudomonadota</taxon>
        <taxon>Alphaproteobacteria</taxon>
        <taxon>Hyphomicrobiales</taxon>
        <taxon>Phyllobacteriaceae</taxon>
        <taxon>Mesorhizobium</taxon>
    </lineage>
</organism>
<dbReference type="Proteomes" id="UP000094412">
    <property type="component" value="Unassembled WGS sequence"/>
</dbReference>
<dbReference type="GO" id="GO:0030288">
    <property type="term" value="C:outer membrane-bounded periplasmic space"/>
    <property type="evidence" value="ECO:0007669"/>
    <property type="project" value="UniProtKB-ARBA"/>
</dbReference>
<dbReference type="STRING" id="1566387.QV13_25815"/>
<proteinExistence type="inferred from homology"/>
<evidence type="ECO:0000313" key="5">
    <source>
        <dbReference type="EMBL" id="OCX12979.1"/>
    </source>
</evidence>
<dbReference type="AlphaFoldDB" id="A0A1C2DDZ1"/>
<evidence type="ECO:0000256" key="3">
    <source>
        <dbReference type="SAM" id="SignalP"/>
    </source>
</evidence>
<dbReference type="OrthoDB" id="9801912at2"/>
<keyword evidence="6" id="KW-1185">Reference proteome</keyword>
<reference evidence="5 6" key="1">
    <citation type="submission" date="2016-08" db="EMBL/GenBank/DDBJ databases">
        <title>Whole genome sequence of Mesorhizobium sp. strain UASWS1009 isolated from industrial sewage.</title>
        <authorList>
            <person name="Crovadore J."/>
            <person name="Calmin G."/>
            <person name="Chablais R."/>
            <person name="Cochard B."/>
            <person name="Lefort F."/>
        </authorList>
    </citation>
    <scope>NUCLEOTIDE SEQUENCE [LARGE SCALE GENOMIC DNA]</scope>
    <source>
        <strain evidence="5 6">UASWS1009</strain>
    </source>
</reference>
<feature type="chain" id="PRO_5008659210" evidence="3">
    <location>
        <begin position="23"/>
        <end position="529"/>
    </location>
</feature>
<dbReference type="RefSeq" id="WP_024927544.1">
    <property type="nucleotide sequence ID" value="NZ_MDEO01000036.1"/>
</dbReference>
<evidence type="ECO:0000313" key="6">
    <source>
        <dbReference type="Proteomes" id="UP000094412"/>
    </source>
</evidence>
<dbReference type="Gene3D" id="3.10.105.10">
    <property type="entry name" value="Dipeptide-binding Protein, Domain 3"/>
    <property type="match status" value="1"/>
</dbReference>
<evidence type="ECO:0000259" key="4">
    <source>
        <dbReference type="Pfam" id="PF00496"/>
    </source>
</evidence>
<comment type="similarity">
    <text evidence="2">Belongs to the bacterial solute-binding protein 5 family.</text>
</comment>
<evidence type="ECO:0000256" key="2">
    <source>
        <dbReference type="ARBA" id="ARBA00005695"/>
    </source>
</evidence>
<dbReference type="InterPro" id="IPR030678">
    <property type="entry name" value="Peptide/Ni-bd"/>
</dbReference>
<dbReference type="PIRSF" id="PIRSF002741">
    <property type="entry name" value="MppA"/>
    <property type="match status" value="1"/>
</dbReference>
<protein>
    <submittedName>
        <fullName evidence="5">4-phytase</fullName>
    </submittedName>
</protein>
<sequence length="529" mass="58228">MNRRRFLVSASVLTLAASLGLAARDAAAAADTEAVFALASSEIGAASQDPIRATLLSTVVMLIYDRLIEQDVDQSYHPHLAESWETSADGMSWTFKLRQGVRFHDGEPFNAATIAWWIPKFKGTPNEYLVDAIDRVEAVDEHSSRFVMKRADPNLIFNLASAFMGIPSPKAYDEAGDSYGVAVAVGTGPYKLESFAVGQEAILVANEDYAWGCDLSENKAAPHIKRLTMREIPDASTAFLELKTGGVGMLLGVPSQFVPQLEADQNVGFRTLPGMGVTYLAFNTRTEPFGDISVRQATALAVDQGAIHKSVFNGVGLEAHQFLISSLPESKIDPKLEIRHDLGKANELLDKAGWLRGGDGIRAKDGKPLKIKLTAQSETAFKRTAEIVQAQLKAVGMDVEIVIFDSTTVVDQLKKGLHQLAVRHYDWNNADILDWFYSAKNIPYPNSSGWQDEKSQELHDIAMQQSKTPEERVVNFRKYHENLVGNFLFAPIHEPVQNYAFNKTLLDVPEKLRGTQLVQATVVDIKVVG</sequence>
<dbReference type="GO" id="GO:1904680">
    <property type="term" value="F:peptide transmembrane transporter activity"/>
    <property type="evidence" value="ECO:0007669"/>
    <property type="project" value="TreeGrafter"/>
</dbReference>
<dbReference type="Gene3D" id="3.40.190.10">
    <property type="entry name" value="Periplasmic binding protein-like II"/>
    <property type="match status" value="1"/>
</dbReference>
<name>A0A1C2DDZ1_9HYPH</name>
<comment type="caution">
    <text evidence="5">The sequence shown here is derived from an EMBL/GenBank/DDBJ whole genome shotgun (WGS) entry which is preliminary data.</text>
</comment>
<dbReference type="InterPro" id="IPR039424">
    <property type="entry name" value="SBP_5"/>
</dbReference>
<feature type="signal peptide" evidence="3">
    <location>
        <begin position="1"/>
        <end position="22"/>
    </location>
</feature>
<dbReference type="GO" id="GO:0043190">
    <property type="term" value="C:ATP-binding cassette (ABC) transporter complex"/>
    <property type="evidence" value="ECO:0007669"/>
    <property type="project" value="InterPro"/>
</dbReference>
<accession>A0A1C2DDZ1</accession>
<dbReference type="PANTHER" id="PTHR30290">
    <property type="entry name" value="PERIPLASMIC BINDING COMPONENT OF ABC TRANSPORTER"/>
    <property type="match status" value="1"/>
</dbReference>
<keyword evidence="3" id="KW-0732">Signal</keyword>
<dbReference type="GO" id="GO:0015833">
    <property type="term" value="P:peptide transport"/>
    <property type="evidence" value="ECO:0007669"/>
    <property type="project" value="TreeGrafter"/>
</dbReference>
<evidence type="ECO:0000256" key="1">
    <source>
        <dbReference type="ARBA" id="ARBA00004418"/>
    </source>
</evidence>
<gene>
    <name evidence="5" type="ORF">QV13_25815</name>
</gene>